<organism evidence="2 3">
    <name type="scientific">Dorcoceras hygrometricum</name>
    <dbReference type="NCBI Taxonomy" id="472368"/>
    <lineage>
        <taxon>Eukaryota</taxon>
        <taxon>Viridiplantae</taxon>
        <taxon>Streptophyta</taxon>
        <taxon>Embryophyta</taxon>
        <taxon>Tracheophyta</taxon>
        <taxon>Spermatophyta</taxon>
        <taxon>Magnoliopsida</taxon>
        <taxon>eudicotyledons</taxon>
        <taxon>Gunneridae</taxon>
        <taxon>Pentapetalae</taxon>
        <taxon>asterids</taxon>
        <taxon>lamiids</taxon>
        <taxon>Lamiales</taxon>
        <taxon>Gesneriaceae</taxon>
        <taxon>Didymocarpoideae</taxon>
        <taxon>Trichosporeae</taxon>
        <taxon>Loxocarpinae</taxon>
        <taxon>Dorcoceras</taxon>
    </lineage>
</organism>
<sequence>MICSMLWIRIRPPARQRKNKEIQPGDDQYEKQTIQISSFIGRSKRIPCWHLCLAPTGITRTRLFSVDCGRYRQSGPRPEPRLLRQAALEALTNSARTDTPRKTRPETIFRRSGGGDGDGGRRRG</sequence>
<feature type="region of interest" description="Disordered" evidence="1">
    <location>
        <begin position="90"/>
        <end position="124"/>
    </location>
</feature>
<evidence type="ECO:0000313" key="3">
    <source>
        <dbReference type="Proteomes" id="UP000250235"/>
    </source>
</evidence>
<feature type="compositionally biased region" description="Basic and acidic residues" evidence="1">
    <location>
        <begin position="98"/>
        <end position="109"/>
    </location>
</feature>
<dbReference type="AlphaFoldDB" id="A0A2Z7CFX5"/>
<gene>
    <name evidence="2" type="ORF">F511_34250</name>
</gene>
<protein>
    <submittedName>
        <fullName evidence="2">Uncharacterized protein</fullName>
    </submittedName>
</protein>
<reference evidence="2 3" key="1">
    <citation type="journal article" date="2015" name="Proc. Natl. Acad. Sci. U.S.A.">
        <title>The resurrection genome of Boea hygrometrica: A blueprint for survival of dehydration.</title>
        <authorList>
            <person name="Xiao L."/>
            <person name="Yang G."/>
            <person name="Zhang L."/>
            <person name="Yang X."/>
            <person name="Zhao S."/>
            <person name="Ji Z."/>
            <person name="Zhou Q."/>
            <person name="Hu M."/>
            <person name="Wang Y."/>
            <person name="Chen M."/>
            <person name="Xu Y."/>
            <person name="Jin H."/>
            <person name="Xiao X."/>
            <person name="Hu G."/>
            <person name="Bao F."/>
            <person name="Hu Y."/>
            <person name="Wan P."/>
            <person name="Li L."/>
            <person name="Deng X."/>
            <person name="Kuang T."/>
            <person name="Xiang C."/>
            <person name="Zhu J.K."/>
            <person name="Oliver M.J."/>
            <person name="He Y."/>
        </authorList>
    </citation>
    <scope>NUCLEOTIDE SEQUENCE [LARGE SCALE GENOMIC DNA]</scope>
    <source>
        <strain evidence="3">cv. XS01</strain>
    </source>
</reference>
<evidence type="ECO:0000313" key="2">
    <source>
        <dbReference type="EMBL" id="KZV44777.1"/>
    </source>
</evidence>
<dbReference type="EMBL" id="KQ996499">
    <property type="protein sequence ID" value="KZV44777.1"/>
    <property type="molecule type" value="Genomic_DNA"/>
</dbReference>
<evidence type="ECO:0000256" key="1">
    <source>
        <dbReference type="SAM" id="MobiDB-lite"/>
    </source>
</evidence>
<accession>A0A2Z7CFX5</accession>
<dbReference type="Proteomes" id="UP000250235">
    <property type="component" value="Unassembled WGS sequence"/>
</dbReference>
<keyword evidence="3" id="KW-1185">Reference proteome</keyword>
<name>A0A2Z7CFX5_9LAMI</name>
<proteinExistence type="predicted"/>